<feature type="compositionally biased region" description="Basic and acidic residues" evidence="2">
    <location>
        <begin position="293"/>
        <end position="307"/>
    </location>
</feature>
<dbReference type="Pfam" id="PF07728">
    <property type="entry name" value="AAA_5"/>
    <property type="match status" value="1"/>
</dbReference>
<dbReference type="InterPro" id="IPR011704">
    <property type="entry name" value="ATPase_dyneun-rel_AAA"/>
</dbReference>
<dbReference type="Pfam" id="PF17863">
    <property type="entry name" value="AAA_lid_2"/>
    <property type="match status" value="1"/>
</dbReference>
<evidence type="ECO:0000313" key="4">
    <source>
        <dbReference type="EMBL" id="EEX77748.1"/>
    </source>
</evidence>
<comment type="caution">
    <text evidence="4">The sequence shown here is derived from an EMBL/GenBank/DDBJ whole genome shotgun (WGS) entry which is preliminary data.</text>
</comment>
<dbReference type="Pfam" id="PF13519">
    <property type="entry name" value="VWA_2"/>
    <property type="match status" value="1"/>
</dbReference>
<dbReference type="InterPro" id="IPR036465">
    <property type="entry name" value="vWFA_dom_sf"/>
</dbReference>
<dbReference type="Gene3D" id="3.40.50.300">
    <property type="entry name" value="P-loop containing nucleotide triphosphate hydrolases"/>
    <property type="match status" value="1"/>
</dbReference>
<evidence type="ECO:0000256" key="1">
    <source>
        <dbReference type="ARBA" id="ARBA00005799"/>
    </source>
</evidence>
<evidence type="ECO:0000313" key="5">
    <source>
        <dbReference type="Proteomes" id="UP000003505"/>
    </source>
</evidence>
<accession>C9LTL4</accession>
<dbReference type="AlphaFoldDB" id="C9LTL4"/>
<dbReference type="PROSITE" id="PS50234">
    <property type="entry name" value="VWFA"/>
    <property type="match status" value="1"/>
</dbReference>
<proteinExistence type="inferred from homology"/>
<dbReference type="STRING" id="546271.Selsp_1208"/>
<dbReference type="SUPFAM" id="SSF53300">
    <property type="entry name" value="vWA-like"/>
    <property type="match status" value="1"/>
</dbReference>
<dbReference type="InterPro" id="IPR002035">
    <property type="entry name" value="VWF_A"/>
</dbReference>
<dbReference type="CDD" id="cd00009">
    <property type="entry name" value="AAA"/>
    <property type="match status" value="1"/>
</dbReference>
<dbReference type="EMBL" id="ACKP02000015">
    <property type="protein sequence ID" value="EEX77748.1"/>
    <property type="molecule type" value="Genomic_DNA"/>
</dbReference>
<evidence type="ECO:0000256" key="2">
    <source>
        <dbReference type="SAM" id="MobiDB-lite"/>
    </source>
</evidence>
<comment type="similarity">
    <text evidence="1">Belongs to the Mg-chelatase subunits D/I family.</text>
</comment>
<dbReference type="InterPro" id="IPR027417">
    <property type="entry name" value="P-loop_NTPase"/>
</dbReference>
<dbReference type="CDD" id="cd01451">
    <property type="entry name" value="vWA_Magnesium_chelatase"/>
    <property type="match status" value="1"/>
</dbReference>
<feature type="region of interest" description="Disordered" evidence="2">
    <location>
        <begin position="293"/>
        <end position="380"/>
    </location>
</feature>
<dbReference type="Gene3D" id="3.40.50.410">
    <property type="entry name" value="von Willebrand factor, type A domain"/>
    <property type="match status" value="1"/>
</dbReference>
<dbReference type="GO" id="GO:0005524">
    <property type="term" value="F:ATP binding"/>
    <property type="evidence" value="ECO:0007669"/>
    <property type="project" value="InterPro"/>
</dbReference>
<feature type="compositionally biased region" description="Acidic residues" evidence="2">
    <location>
        <begin position="313"/>
        <end position="325"/>
    </location>
</feature>
<dbReference type="PANTHER" id="PTHR35023">
    <property type="entry name" value="CHELATASE-RELATED"/>
    <property type="match status" value="1"/>
</dbReference>
<name>C9LTL4_SELS3</name>
<dbReference type="Proteomes" id="UP000003505">
    <property type="component" value="Unassembled WGS sequence"/>
</dbReference>
<dbReference type="InterPro" id="IPR041628">
    <property type="entry name" value="ChlI/MoxR_AAA_lid"/>
</dbReference>
<organism evidence="4 5">
    <name type="scientific">Selenomonas sputigena (strain ATCC 35185 / DSM 20758 / CCUG 44933 / VPI D19B-28)</name>
    <dbReference type="NCBI Taxonomy" id="546271"/>
    <lineage>
        <taxon>Bacteria</taxon>
        <taxon>Bacillati</taxon>
        <taxon>Bacillota</taxon>
        <taxon>Negativicutes</taxon>
        <taxon>Selenomonadales</taxon>
        <taxon>Selenomonadaceae</taxon>
        <taxon>Selenomonas</taxon>
    </lineage>
</organism>
<dbReference type="eggNOG" id="COG1239">
    <property type="taxonomic scope" value="Bacteria"/>
</dbReference>
<sequence length="657" mass="72428">MMYWFEEMGMEYPRYPFTAVVGQEQAKKALLLALVNPRTGGLLISGNRGTAKSVLVRAAAPFTPTGSLVELPLGATDDMVFGSLDVDAALRNGERRLRHGLLHRAAHTLIYMDEVNLLREEVLKSVLESASAGMFSLERDGVSAVEEISCLPVGTMDPAEGVLSPVLLDSFGMFAAMDDVEETEQRTEIARRVLAFERAPKAFCRAYAQQEAELQQKAARAREMLPAVEVSRAILHLAAQYAARALCVGNRAEIYLVEAARALAALAGRIYVMPQDIEEAALFVLAHRMSRKKEQREESSRRQREPQESQAEPQEESEDEADDAPQEERPDDVLTRDATGGESKEQEDDRGESQEKEAQADEEQASPADGDSGGEDRDETHSIEAVMARLSLLRETVCVRKGKSGRRAIVQLDVPAGRPWRTSLPRTGRRIDLAFAATLRAAAPYQRQRHGEQAVVIRAEDLRVWIRARRASANILFLVDASGSMGAKERMKMVKGAVLALLREAYQKRDRVGLIAFRRTSAETLLPMTRSVELAEKALRSLPTGGKTPLAEGLAAALKMMDELSRKEGAETVLVLVTDGRTNVSAAGKAKEEALRAAEEIARRDAHCIVLDTEKNFPKVGLAPEIAQRMNAGYATLERLCAEGVLEVVRRFRDMQE</sequence>
<reference evidence="4 5" key="1">
    <citation type="submission" date="2009-09" db="EMBL/GenBank/DDBJ databases">
        <authorList>
            <person name="Weinstock G."/>
            <person name="Sodergren E."/>
            <person name="Clifton S."/>
            <person name="Fulton L."/>
            <person name="Fulton B."/>
            <person name="Courtney L."/>
            <person name="Fronick C."/>
            <person name="Harrison M."/>
            <person name="Strong C."/>
            <person name="Farmer C."/>
            <person name="Delahaunty K."/>
            <person name="Markovic C."/>
            <person name="Hall O."/>
            <person name="Minx P."/>
            <person name="Tomlinson C."/>
            <person name="Mitreva M."/>
            <person name="Nelson J."/>
            <person name="Hou S."/>
            <person name="Wollam A."/>
            <person name="Pepin K.H."/>
            <person name="Johnson M."/>
            <person name="Bhonagiri V."/>
            <person name="Nash W.E."/>
            <person name="Warren W."/>
            <person name="Chinwalla A."/>
            <person name="Mardis E.R."/>
            <person name="Wilson R.K."/>
        </authorList>
    </citation>
    <scope>NUCLEOTIDE SEQUENCE [LARGE SCALE GENOMIC DNA]</scope>
    <source>
        <strain evidence="5">ATCC 35185 / DSM 20758 / VPI D19B-28</strain>
    </source>
</reference>
<evidence type="ECO:0000259" key="3">
    <source>
        <dbReference type="PROSITE" id="PS50234"/>
    </source>
</evidence>
<dbReference type="PANTHER" id="PTHR35023:SF1">
    <property type="entry name" value="MG-PROTOPORPHYRIN IX CHELATASE"/>
    <property type="match status" value="1"/>
</dbReference>
<dbReference type="SMART" id="SM00327">
    <property type="entry name" value="VWA"/>
    <property type="match status" value="1"/>
</dbReference>
<dbReference type="SUPFAM" id="SSF52540">
    <property type="entry name" value="P-loop containing nucleoside triphosphate hydrolases"/>
    <property type="match status" value="1"/>
</dbReference>
<protein>
    <submittedName>
        <fullName evidence="4">von Willebrand factor type A domain protein</fullName>
    </submittedName>
</protein>
<dbReference type="Gene3D" id="1.10.8.80">
    <property type="entry name" value="Magnesium chelatase subunit I, C-Terminal domain"/>
    <property type="match status" value="1"/>
</dbReference>
<gene>
    <name evidence="4" type="ORF">SELSPUOL_01025</name>
</gene>
<dbReference type="GO" id="GO:0016887">
    <property type="term" value="F:ATP hydrolysis activity"/>
    <property type="evidence" value="ECO:0007669"/>
    <property type="project" value="InterPro"/>
</dbReference>
<feature type="compositionally biased region" description="Basic and acidic residues" evidence="2">
    <location>
        <begin position="326"/>
        <end position="335"/>
    </location>
</feature>
<dbReference type="InterPro" id="IPR052989">
    <property type="entry name" value="Mg-chelatase_DI-like"/>
</dbReference>
<dbReference type="InterPro" id="IPR041702">
    <property type="entry name" value="BchD/ChlD_VWA"/>
</dbReference>
<feature type="domain" description="VWFA" evidence="3">
    <location>
        <begin position="474"/>
        <end position="657"/>
    </location>
</feature>
<dbReference type="eggNOG" id="COG1240">
    <property type="taxonomic scope" value="Bacteria"/>
</dbReference>